<evidence type="ECO:0000256" key="1">
    <source>
        <dbReference type="ARBA" id="ARBA00022723"/>
    </source>
</evidence>
<dbReference type="SMART" id="SM00481">
    <property type="entry name" value="POLIIIAc"/>
    <property type="match status" value="1"/>
</dbReference>
<keyword evidence="7" id="KW-1185">Reference proteome</keyword>
<dbReference type="AlphaFoldDB" id="A0A2T3MX02"/>
<reference evidence="6 7" key="1">
    <citation type="submission" date="2018-03" db="EMBL/GenBank/DDBJ databases">
        <title>Whole genome sequencing of Histamine producing bacteria.</title>
        <authorList>
            <person name="Butler K."/>
        </authorList>
    </citation>
    <scope>NUCLEOTIDE SEQUENCE [LARGE SCALE GENOMIC DNA]</scope>
    <source>
        <strain evidence="6 7">DSM 16190</strain>
    </source>
</reference>
<dbReference type="Proteomes" id="UP000240904">
    <property type="component" value="Unassembled WGS sequence"/>
</dbReference>
<keyword evidence="1 4" id="KW-0479">Metal-binding</keyword>
<evidence type="ECO:0000256" key="3">
    <source>
        <dbReference type="ARBA" id="ARBA00022833"/>
    </source>
</evidence>
<feature type="binding site" evidence="4">
    <location>
        <position position="16"/>
    </location>
    <ligand>
        <name>Zn(2+)</name>
        <dbReference type="ChEBI" id="CHEBI:29105"/>
        <label>2</label>
    </ligand>
</feature>
<dbReference type="NCBIfam" id="NF006702">
    <property type="entry name" value="PRK09248.1"/>
    <property type="match status" value="1"/>
</dbReference>
<evidence type="ECO:0000256" key="2">
    <source>
        <dbReference type="ARBA" id="ARBA00022801"/>
    </source>
</evidence>
<evidence type="ECO:0000313" key="6">
    <source>
        <dbReference type="EMBL" id="PSW04421.1"/>
    </source>
</evidence>
<dbReference type="GO" id="GO:0005829">
    <property type="term" value="C:cytosol"/>
    <property type="evidence" value="ECO:0007669"/>
    <property type="project" value="TreeGrafter"/>
</dbReference>
<dbReference type="EMBL" id="PYMC01000009">
    <property type="protein sequence ID" value="PSW04421.1"/>
    <property type="molecule type" value="Genomic_DNA"/>
</dbReference>
<name>A0A2T3MX02_9GAMM</name>
<dbReference type="OrthoDB" id="9808747at2"/>
<dbReference type="InterPro" id="IPR016195">
    <property type="entry name" value="Pol/histidinol_Pase-like"/>
</dbReference>
<keyword evidence="3 4" id="KW-0862">Zinc</keyword>
<feature type="binding site" evidence="4">
    <location>
        <position position="74"/>
    </location>
    <ligand>
        <name>Zn(2+)</name>
        <dbReference type="ChEBI" id="CHEBI:29105"/>
        <label>3</label>
    </ligand>
</feature>
<comment type="similarity">
    <text evidence="4">Belongs to the PHP family.</text>
</comment>
<feature type="binding site" evidence="4">
    <location>
        <position position="41"/>
    </location>
    <ligand>
        <name>Zn(2+)</name>
        <dbReference type="ChEBI" id="CHEBI:29105"/>
        <label>2</label>
    </ligand>
</feature>
<dbReference type="InterPro" id="IPR050243">
    <property type="entry name" value="PHP_phosphatase"/>
</dbReference>
<keyword evidence="2 4" id="KW-0378">Hydrolase</keyword>
<dbReference type="SUPFAM" id="SSF89550">
    <property type="entry name" value="PHP domain-like"/>
    <property type="match status" value="1"/>
</dbReference>
<comment type="caution">
    <text evidence="6">The sequence shown here is derived from an EMBL/GenBank/DDBJ whole genome shotgun (WGS) entry which is preliminary data.</text>
</comment>
<dbReference type="HAMAP" id="MF_01561">
    <property type="entry name" value="YcdX_phosphat"/>
    <property type="match status" value="1"/>
</dbReference>
<dbReference type="InterPro" id="IPR003141">
    <property type="entry name" value="Pol/His_phosphatase_N"/>
</dbReference>
<dbReference type="GO" id="GO:0071978">
    <property type="term" value="P:bacterial-type flagellum-dependent swarming motility"/>
    <property type="evidence" value="ECO:0007669"/>
    <property type="project" value="TreeGrafter"/>
</dbReference>
<evidence type="ECO:0000313" key="7">
    <source>
        <dbReference type="Proteomes" id="UP000240904"/>
    </source>
</evidence>
<gene>
    <name evidence="6" type="ORF">C9I89_13955</name>
</gene>
<evidence type="ECO:0000256" key="4">
    <source>
        <dbReference type="HAMAP-Rule" id="MF_01561"/>
    </source>
</evidence>
<feature type="binding site" evidence="4">
    <location>
        <position position="8"/>
    </location>
    <ligand>
        <name>Zn(2+)</name>
        <dbReference type="ChEBI" id="CHEBI:29105"/>
        <label>1</label>
    </ligand>
</feature>
<accession>A0A2T3MX02</accession>
<feature type="binding site" evidence="4">
    <location>
        <position position="132"/>
    </location>
    <ligand>
        <name>Zn(2+)</name>
        <dbReference type="ChEBI" id="CHEBI:29105"/>
        <label>3</label>
    </ligand>
</feature>
<proteinExistence type="inferred from homology"/>
<feature type="binding site" evidence="4">
    <location>
        <position position="193"/>
    </location>
    <ligand>
        <name>Zn(2+)</name>
        <dbReference type="ChEBI" id="CHEBI:29105"/>
        <label>1</label>
    </ligand>
</feature>
<dbReference type="Pfam" id="PF02811">
    <property type="entry name" value="PHP"/>
    <property type="match status" value="1"/>
</dbReference>
<dbReference type="GO" id="GO:0008270">
    <property type="term" value="F:zinc ion binding"/>
    <property type="evidence" value="ECO:0007669"/>
    <property type="project" value="UniProtKB-UniRule"/>
</dbReference>
<feature type="binding site" evidence="4">
    <location>
        <position position="102"/>
    </location>
    <ligand>
        <name>Zn(2+)</name>
        <dbReference type="ChEBI" id="CHEBI:29105"/>
        <label>3</label>
    </ligand>
</feature>
<feature type="binding site" evidence="4">
    <location>
        <position position="195"/>
    </location>
    <ligand>
        <name>Zn(2+)</name>
        <dbReference type="ChEBI" id="CHEBI:29105"/>
        <label>2</label>
    </ligand>
</feature>
<dbReference type="InterPro" id="IPR023710">
    <property type="entry name" value="Phosphatase_YcdX_put"/>
</dbReference>
<dbReference type="GO" id="GO:0016791">
    <property type="term" value="F:phosphatase activity"/>
    <property type="evidence" value="ECO:0007669"/>
    <property type="project" value="UniProtKB-UniRule"/>
</dbReference>
<feature type="binding site" evidence="4">
    <location>
        <position position="10"/>
    </location>
    <ligand>
        <name>Zn(2+)</name>
        <dbReference type="ChEBI" id="CHEBI:29105"/>
        <label>1</label>
    </ligand>
</feature>
<dbReference type="PANTHER" id="PTHR36928">
    <property type="entry name" value="PHOSPHATASE YCDX-RELATED"/>
    <property type="match status" value="1"/>
</dbReference>
<dbReference type="InterPro" id="IPR004013">
    <property type="entry name" value="PHP_dom"/>
</dbReference>
<feature type="domain" description="Polymerase/histidinol phosphatase N-terminal" evidence="5">
    <location>
        <begin position="5"/>
        <end position="79"/>
    </location>
</feature>
<dbReference type="PANTHER" id="PTHR36928:SF1">
    <property type="entry name" value="PHOSPHATASE YCDX-RELATED"/>
    <property type="match status" value="1"/>
</dbReference>
<sequence>MQFLVDTHTHTISSGHAYSTVLENAQAASQKGLALFCVTDHAPTMPGAPHFWHFANQRVLPRFLHGVGILRGVEANLINIDGDIDLDPRITDQLDWVIASLHEPVFRPVDKETHTQALLNLIASGRIHAIGHLGNPNFDFDFEAVITAAMKHNVLIEINNSSLCGSRQGSELRCEDIAAFVKEVGGRITTGSDAHFADDVGNFTHVRHLLKQVNFPTERVVTHHPKCFLDFLQERGQHGIAEFSVF</sequence>
<protein>
    <submittedName>
        <fullName evidence="6">Phosphatase</fullName>
    </submittedName>
</protein>
<evidence type="ECO:0000259" key="5">
    <source>
        <dbReference type="SMART" id="SM00481"/>
    </source>
</evidence>
<organism evidence="6 7">
    <name type="scientific">Photobacterium lipolyticum</name>
    <dbReference type="NCBI Taxonomy" id="266810"/>
    <lineage>
        <taxon>Bacteria</taxon>
        <taxon>Pseudomonadati</taxon>
        <taxon>Pseudomonadota</taxon>
        <taxon>Gammaproteobacteria</taxon>
        <taxon>Vibrionales</taxon>
        <taxon>Vibrionaceae</taxon>
        <taxon>Photobacterium</taxon>
    </lineage>
</organism>
<dbReference type="RefSeq" id="WP_107283950.1">
    <property type="nucleotide sequence ID" value="NZ_PYMC01000009.1"/>
</dbReference>
<comment type="cofactor">
    <cofactor evidence="4">
        <name>Zn(2+)</name>
        <dbReference type="ChEBI" id="CHEBI:29105"/>
    </cofactor>
    <text evidence="4">Binds 3 Zn(2+) ions per subunit.</text>
</comment>
<dbReference type="Gene3D" id="3.20.20.140">
    <property type="entry name" value="Metal-dependent hydrolases"/>
    <property type="match status" value="1"/>
</dbReference>
<feature type="binding site" evidence="4">
    <location>
        <position position="74"/>
    </location>
    <ligand>
        <name>Zn(2+)</name>
        <dbReference type="ChEBI" id="CHEBI:29105"/>
        <label>1</label>
    </ligand>
</feature>
<dbReference type="CDD" id="cd07437">
    <property type="entry name" value="PHP_HisPPase_Ycdx_like"/>
    <property type="match status" value="1"/>
</dbReference>